<organism evidence="2 3">
    <name type="scientific">Gluconacetobacter diazotrophicus</name>
    <name type="common">Acetobacter diazotrophicus</name>
    <dbReference type="NCBI Taxonomy" id="33996"/>
    <lineage>
        <taxon>Bacteria</taxon>
        <taxon>Pseudomonadati</taxon>
        <taxon>Pseudomonadota</taxon>
        <taxon>Alphaproteobacteria</taxon>
        <taxon>Acetobacterales</taxon>
        <taxon>Acetobacteraceae</taxon>
        <taxon>Gluconacetobacter</taxon>
    </lineage>
</organism>
<evidence type="ECO:0000256" key="1">
    <source>
        <dbReference type="SAM" id="MobiDB-lite"/>
    </source>
</evidence>
<reference evidence="2 3" key="1">
    <citation type="submission" date="2020-04" db="EMBL/GenBank/DDBJ databases">
        <title>Description of novel Gluconacetobacter.</title>
        <authorList>
            <person name="Sombolestani A."/>
        </authorList>
    </citation>
    <scope>NUCLEOTIDE SEQUENCE [LARGE SCALE GENOMIC DNA]</scope>
    <source>
        <strain evidence="2 3">LMG 7603</strain>
    </source>
</reference>
<dbReference type="AlphaFoldDB" id="A0A7W4I683"/>
<protein>
    <submittedName>
        <fullName evidence="2">Uncharacterized protein</fullName>
    </submittedName>
</protein>
<comment type="caution">
    <text evidence="2">The sequence shown here is derived from an EMBL/GenBank/DDBJ whole genome shotgun (WGS) entry which is preliminary data.</text>
</comment>
<evidence type="ECO:0000313" key="3">
    <source>
        <dbReference type="Proteomes" id="UP000550787"/>
    </source>
</evidence>
<feature type="region of interest" description="Disordered" evidence="1">
    <location>
        <begin position="158"/>
        <end position="180"/>
    </location>
</feature>
<dbReference type="EMBL" id="JABEQG010000022">
    <property type="protein sequence ID" value="MBB2157030.1"/>
    <property type="molecule type" value="Genomic_DNA"/>
</dbReference>
<gene>
    <name evidence="2" type="ORF">HLH33_12035</name>
</gene>
<accession>A0A7W4I683</accession>
<sequence length="180" mass="19740">MRCIPLLHTGMVNGHPVQFYQAPHGGASYPWHAHDDLLAAMQFPNDGEWKRIADMPGDATPLAVWSIDPDAPGPVVICDNRLAREFFSAAPLGAPLISSGFGDYRDALAEAVGLLTAGMREPEDRATWLTNAWLRDQGEQPMPPIMEHELRKMTRATGRTLFDPVSSKDGQPAGMRSTIH</sequence>
<evidence type="ECO:0000313" key="2">
    <source>
        <dbReference type="EMBL" id="MBB2157030.1"/>
    </source>
</evidence>
<name>A0A7W4I683_GLUDI</name>
<dbReference type="RefSeq" id="WP_183116007.1">
    <property type="nucleotide sequence ID" value="NZ_JABEQG010000022.1"/>
</dbReference>
<proteinExistence type="predicted"/>
<dbReference type="Proteomes" id="UP000550787">
    <property type="component" value="Unassembled WGS sequence"/>
</dbReference>